<reference evidence="5 6" key="1">
    <citation type="submission" date="2023-01" db="EMBL/GenBank/DDBJ databases">
        <title>Analysis of 21 Apiospora genomes using comparative genomics revels a genus with tremendous synthesis potential of carbohydrate active enzymes and secondary metabolites.</title>
        <authorList>
            <person name="Sorensen T."/>
        </authorList>
    </citation>
    <scope>NUCLEOTIDE SEQUENCE [LARGE SCALE GENOMIC DNA]</scope>
    <source>
        <strain evidence="5 6">CBS 20057</strain>
    </source>
</reference>
<dbReference type="Pfam" id="PF22939">
    <property type="entry name" value="WHD_GPIID"/>
    <property type="match status" value="1"/>
</dbReference>
<organism evidence="5 6">
    <name type="scientific">Apiospora marii</name>
    <dbReference type="NCBI Taxonomy" id="335849"/>
    <lineage>
        <taxon>Eukaryota</taxon>
        <taxon>Fungi</taxon>
        <taxon>Dikarya</taxon>
        <taxon>Ascomycota</taxon>
        <taxon>Pezizomycotina</taxon>
        <taxon>Sordariomycetes</taxon>
        <taxon>Xylariomycetidae</taxon>
        <taxon>Amphisphaeriales</taxon>
        <taxon>Apiosporaceae</taxon>
        <taxon>Apiospora</taxon>
    </lineage>
</organism>
<evidence type="ECO:0000256" key="1">
    <source>
        <dbReference type="ARBA" id="ARBA00022737"/>
    </source>
</evidence>
<dbReference type="Proteomes" id="UP001396898">
    <property type="component" value="Unassembled WGS sequence"/>
</dbReference>
<sequence>MVLVSQHAVQQMASASPQHQHIQGITAGSNAVVLAGTFNSCSFDHVDIATRRAKVLDDLRLTDPFHDRAELQSEKGRRLPGTCTWIQTHPVYRNWLQGDCEQLWISGGPGMGKTMLSIFITESLEESGERVTYFFCRHDDEKRNTETAVLRGLLVQLLRGISDESFDQHVWPSFHSDKAASYTLSKPQAIWDVFETLVMSPDSPPTFCILDGLDECDRESSRKLTQRFYYIFGMNKATRPTHIFKLAVLSRDQSGLRGFSNLRLQECDSHIRHDIERFIASSIQDSLSHKPDFDGWIKLISDELLYRSEGSFLWISFVVRDLTRYRTSREVIKALKCIPQGLEEQYRRILRHISEDHDEDWREIQALLTWTALAFVPLTVSQLARAVMGSVTREHRERIKDLSIYCEHLLVINDETGVVRFVHTSVKEFLAQRHPMISTVSVTDRTHIDKGNQIIMRMCLKILERTAESDVLRPYAVEFLPRHMEACTAADISHELSRPYFTVENILQNHWGEWRLKNDLGFFQEATPSPLHIATYWGVIPWAQHQLQARSIWDILPWRNPLESKDAYGLTPLAIAVWKRNMPMVEWLLQQGAIVHLDEAIPEDAEEHLPGKTRGLA</sequence>
<feature type="domain" description="GPI inositol-deacylase winged helix" evidence="3">
    <location>
        <begin position="364"/>
        <end position="432"/>
    </location>
</feature>
<dbReference type="Gene3D" id="1.25.40.20">
    <property type="entry name" value="Ankyrin repeat-containing domain"/>
    <property type="match status" value="1"/>
</dbReference>
<evidence type="ECO:0000313" key="5">
    <source>
        <dbReference type="EMBL" id="KAK8013029.1"/>
    </source>
</evidence>
<keyword evidence="1" id="KW-0677">Repeat</keyword>
<evidence type="ECO:0000256" key="2">
    <source>
        <dbReference type="PROSITE-ProRule" id="PRU00023"/>
    </source>
</evidence>
<dbReference type="InterPro" id="IPR036770">
    <property type="entry name" value="Ankyrin_rpt-contain_sf"/>
</dbReference>
<evidence type="ECO:0000313" key="6">
    <source>
        <dbReference type="Proteomes" id="UP001396898"/>
    </source>
</evidence>
<keyword evidence="6" id="KW-1185">Reference proteome</keyword>
<dbReference type="Pfam" id="PF24883">
    <property type="entry name" value="NPHP3_N"/>
    <property type="match status" value="1"/>
</dbReference>
<dbReference type="SUPFAM" id="SSF48403">
    <property type="entry name" value="Ankyrin repeat"/>
    <property type="match status" value="1"/>
</dbReference>
<dbReference type="InterPro" id="IPR054471">
    <property type="entry name" value="GPIID_WHD"/>
</dbReference>
<protein>
    <submittedName>
        <fullName evidence="5">Ankyrin repeat protein</fullName>
    </submittedName>
</protein>
<feature type="domain" description="Nephrocystin 3-like N-terminal" evidence="4">
    <location>
        <begin position="81"/>
        <end position="250"/>
    </location>
</feature>
<dbReference type="PROSITE" id="PS50088">
    <property type="entry name" value="ANK_REPEAT"/>
    <property type="match status" value="1"/>
</dbReference>
<evidence type="ECO:0000259" key="3">
    <source>
        <dbReference type="Pfam" id="PF22939"/>
    </source>
</evidence>
<dbReference type="InterPro" id="IPR002110">
    <property type="entry name" value="Ankyrin_rpt"/>
</dbReference>
<dbReference type="Gene3D" id="3.40.50.300">
    <property type="entry name" value="P-loop containing nucleotide triphosphate hydrolases"/>
    <property type="match status" value="1"/>
</dbReference>
<evidence type="ECO:0000259" key="4">
    <source>
        <dbReference type="Pfam" id="PF24883"/>
    </source>
</evidence>
<dbReference type="PANTHER" id="PTHR10039">
    <property type="entry name" value="AMELOGENIN"/>
    <property type="match status" value="1"/>
</dbReference>
<proteinExistence type="predicted"/>
<dbReference type="Pfam" id="PF00023">
    <property type="entry name" value="Ank"/>
    <property type="match status" value="1"/>
</dbReference>
<dbReference type="PANTHER" id="PTHR10039:SF14">
    <property type="entry name" value="NACHT DOMAIN-CONTAINING PROTEIN"/>
    <property type="match status" value="1"/>
</dbReference>
<dbReference type="PROSITE" id="PS50297">
    <property type="entry name" value="ANK_REP_REGION"/>
    <property type="match status" value="1"/>
</dbReference>
<dbReference type="InterPro" id="IPR056884">
    <property type="entry name" value="NPHP3-like_N"/>
</dbReference>
<comment type="caution">
    <text evidence="5">The sequence shown here is derived from an EMBL/GenBank/DDBJ whole genome shotgun (WGS) entry which is preliminary data.</text>
</comment>
<name>A0ABR1RIB7_9PEZI</name>
<dbReference type="InterPro" id="IPR027417">
    <property type="entry name" value="P-loop_NTPase"/>
</dbReference>
<accession>A0ABR1RIB7</accession>
<gene>
    <name evidence="5" type="ORF">PG991_010404</name>
</gene>
<feature type="repeat" description="ANK" evidence="2">
    <location>
        <begin position="568"/>
        <end position="600"/>
    </location>
</feature>
<dbReference type="EMBL" id="JAQQWI010000015">
    <property type="protein sequence ID" value="KAK8013029.1"/>
    <property type="molecule type" value="Genomic_DNA"/>
</dbReference>
<keyword evidence="2" id="KW-0040">ANK repeat</keyword>
<dbReference type="SUPFAM" id="SSF52540">
    <property type="entry name" value="P-loop containing nucleoside triphosphate hydrolases"/>
    <property type="match status" value="1"/>
</dbReference>